<feature type="transmembrane region" description="Helical" evidence="1">
    <location>
        <begin position="74"/>
        <end position="98"/>
    </location>
</feature>
<dbReference type="Proteomes" id="UP001210925">
    <property type="component" value="Unassembled WGS sequence"/>
</dbReference>
<evidence type="ECO:0000313" key="3">
    <source>
        <dbReference type="Proteomes" id="UP001210925"/>
    </source>
</evidence>
<keyword evidence="3" id="KW-1185">Reference proteome</keyword>
<reference evidence="2" key="1">
    <citation type="submission" date="2020-05" db="EMBL/GenBank/DDBJ databases">
        <title>Phylogenomic resolution of chytrid fungi.</title>
        <authorList>
            <person name="Stajich J.E."/>
            <person name="Amses K."/>
            <person name="Simmons R."/>
            <person name="Seto K."/>
            <person name="Myers J."/>
            <person name="Bonds A."/>
            <person name="Quandt C.A."/>
            <person name="Barry K."/>
            <person name="Liu P."/>
            <person name="Grigoriev I."/>
            <person name="Longcore J.E."/>
            <person name="James T.Y."/>
        </authorList>
    </citation>
    <scope>NUCLEOTIDE SEQUENCE</scope>
    <source>
        <strain evidence="2">PLAUS21</strain>
    </source>
</reference>
<feature type="transmembrane region" description="Helical" evidence="1">
    <location>
        <begin position="20"/>
        <end position="53"/>
    </location>
</feature>
<accession>A0AAD5UB03</accession>
<evidence type="ECO:0000313" key="2">
    <source>
        <dbReference type="EMBL" id="KAJ3253141.1"/>
    </source>
</evidence>
<keyword evidence="1" id="KW-0812">Transmembrane</keyword>
<name>A0AAD5UB03_9FUNG</name>
<gene>
    <name evidence="2" type="ORF">HK103_000834</name>
</gene>
<dbReference type="EMBL" id="JADGKB010000118">
    <property type="protein sequence ID" value="KAJ3253141.1"/>
    <property type="molecule type" value="Genomic_DNA"/>
</dbReference>
<proteinExistence type="predicted"/>
<keyword evidence="1" id="KW-1133">Transmembrane helix</keyword>
<evidence type="ECO:0000256" key="1">
    <source>
        <dbReference type="SAM" id="Phobius"/>
    </source>
</evidence>
<dbReference type="AlphaFoldDB" id="A0AAD5UB03"/>
<protein>
    <submittedName>
        <fullName evidence="2">Uncharacterized protein</fullName>
    </submittedName>
</protein>
<feature type="transmembrane region" description="Helical" evidence="1">
    <location>
        <begin position="110"/>
        <end position="132"/>
    </location>
</feature>
<sequence>MLTNFHNIIGLLYGPIMPDWIYIYNPFGTILFAVSSILYDNSQAICLTMLVFNSKKIKARGNLSLDTIKSLKKMVVTSMTILVFDWSTFVLFAGVMGSNVQTSSNPGNPVYSVTELSTCLHGCCAVFIIQMLKDLTFSDKRKPVIIAPVDFKDTLIEGREVSTMSMQ</sequence>
<organism evidence="2 3">
    <name type="scientific">Boothiomyces macroporosus</name>
    <dbReference type="NCBI Taxonomy" id="261099"/>
    <lineage>
        <taxon>Eukaryota</taxon>
        <taxon>Fungi</taxon>
        <taxon>Fungi incertae sedis</taxon>
        <taxon>Chytridiomycota</taxon>
        <taxon>Chytridiomycota incertae sedis</taxon>
        <taxon>Chytridiomycetes</taxon>
        <taxon>Rhizophydiales</taxon>
        <taxon>Terramycetaceae</taxon>
        <taxon>Boothiomyces</taxon>
    </lineage>
</organism>
<keyword evidence="1" id="KW-0472">Membrane</keyword>
<comment type="caution">
    <text evidence="2">The sequence shown here is derived from an EMBL/GenBank/DDBJ whole genome shotgun (WGS) entry which is preliminary data.</text>
</comment>